<evidence type="ECO:0000256" key="1">
    <source>
        <dbReference type="SAM" id="Phobius"/>
    </source>
</evidence>
<dbReference type="InParanoid" id="A0A0L0H6S1"/>
<feature type="domain" description="Phospholipid/glycerol acyltransferase" evidence="2">
    <location>
        <begin position="78"/>
        <end position="207"/>
    </location>
</feature>
<organism evidence="3 4">
    <name type="scientific">Spizellomyces punctatus (strain DAOM BR117)</name>
    <dbReference type="NCBI Taxonomy" id="645134"/>
    <lineage>
        <taxon>Eukaryota</taxon>
        <taxon>Fungi</taxon>
        <taxon>Fungi incertae sedis</taxon>
        <taxon>Chytridiomycota</taxon>
        <taxon>Chytridiomycota incertae sedis</taxon>
        <taxon>Chytridiomycetes</taxon>
        <taxon>Spizellomycetales</taxon>
        <taxon>Spizellomycetaceae</taxon>
        <taxon>Spizellomyces</taxon>
    </lineage>
</organism>
<dbReference type="GO" id="GO:0004366">
    <property type="term" value="F:glycerol-3-phosphate O-acyltransferase activity"/>
    <property type="evidence" value="ECO:0007669"/>
    <property type="project" value="TreeGrafter"/>
</dbReference>
<reference evidence="3 4" key="1">
    <citation type="submission" date="2009-08" db="EMBL/GenBank/DDBJ databases">
        <title>The Genome Sequence of Spizellomyces punctatus strain DAOM BR117.</title>
        <authorList>
            <consortium name="The Broad Institute Genome Sequencing Platform"/>
            <person name="Russ C."/>
            <person name="Cuomo C."/>
            <person name="Shea T."/>
            <person name="Young S.K."/>
            <person name="Zeng Q."/>
            <person name="Koehrsen M."/>
            <person name="Haas B."/>
            <person name="Borodovsky M."/>
            <person name="Guigo R."/>
            <person name="Alvarado L."/>
            <person name="Berlin A."/>
            <person name="Bochicchio J."/>
            <person name="Borenstein D."/>
            <person name="Chapman S."/>
            <person name="Chen Z."/>
            <person name="Engels R."/>
            <person name="Freedman E."/>
            <person name="Gellesch M."/>
            <person name="Goldberg J."/>
            <person name="Griggs A."/>
            <person name="Gujja S."/>
            <person name="Heiman D."/>
            <person name="Hepburn T."/>
            <person name="Howarth C."/>
            <person name="Jen D."/>
            <person name="Larson L."/>
            <person name="Lewis B."/>
            <person name="Mehta T."/>
            <person name="Park D."/>
            <person name="Pearson M."/>
            <person name="Roberts A."/>
            <person name="Saif S."/>
            <person name="Shenoy N."/>
            <person name="Sisk P."/>
            <person name="Stolte C."/>
            <person name="Sykes S."/>
            <person name="Thomson T."/>
            <person name="Walk T."/>
            <person name="White J."/>
            <person name="Yandava C."/>
            <person name="Burger G."/>
            <person name="Gray M.W."/>
            <person name="Holland P.W.H."/>
            <person name="King N."/>
            <person name="Lang F.B.F."/>
            <person name="Roger A.J."/>
            <person name="Ruiz-Trillo I."/>
            <person name="Lander E."/>
            <person name="Nusbaum C."/>
        </authorList>
    </citation>
    <scope>NUCLEOTIDE SEQUENCE [LARGE SCALE GENOMIC DNA]</scope>
    <source>
        <strain evidence="3 4">DAOM BR117</strain>
    </source>
</reference>
<keyword evidence="1" id="KW-0812">Transmembrane</keyword>
<dbReference type="InterPro" id="IPR002123">
    <property type="entry name" value="Plipid/glycerol_acylTrfase"/>
</dbReference>
<feature type="transmembrane region" description="Helical" evidence="1">
    <location>
        <begin position="417"/>
        <end position="435"/>
    </location>
</feature>
<dbReference type="PANTHER" id="PTHR31605">
    <property type="entry name" value="GLYCEROL-3-PHOSPHATE O-ACYLTRANSFERASE 1"/>
    <property type="match status" value="1"/>
</dbReference>
<evidence type="ECO:0000259" key="2">
    <source>
        <dbReference type="SMART" id="SM00563"/>
    </source>
</evidence>
<gene>
    <name evidence="3" type="ORF">SPPG_08027</name>
</gene>
<dbReference type="OMA" id="FRMPVIG"/>
<keyword evidence="1" id="KW-1133">Transmembrane helix</keyword>
<name>A0A0L0H6S1_SPIPD</name>
<keyword evidence="3" id="KW-0808">Transferase</keyword>
<dbReference type="Proteomes" id="UP000053201">
    <property type="component" value="Unassembled WGS sequence"/>
</dbReference>
<keyword evidence="1" id="KW-0472">Membrane</keyword>
<evidence type="ECO:0000313" key="4">
    <source>
        <dbReference type="Proteomes" id="UP000053201"/>
    </source>
</evidence>
<dbReference type="Pfam" id="PF01553">
    <property type="entry name" value="Acyltransferase"/>
    <property type="match status" value="1"/>
</dbReference>
<dbReference type="VEuPathDB" id="FungiDB:SPPG_08027"/>
<accession>A0A0L0H6S1</accession>
<proteinExistence type="predicted"/>
<protein>
    <submittedName>
        <fullName evidence="3">1-acylglycerol-3-phosphate O-acyltransferase</fullName>
    </submittedName>
</protein>
<dbReference type="OrthoDB" id="5567124at2759"/>
<evidence type="ECO:0000313" key="3">
    <source>
        <dbReference type="EMBL" id="KNC96433.1"/>
    </source>
</evidence>
<dbReference type="PANTHER" id="PTHR31605:SF0">
    <property type="entry name" value="GLYCEROL-3-PHOSPHATE O-ACYLTRANSFERASE 1"/>
    <property type="match status" value="1"/>
</dbReference>
<sequence>MRTSLSRLERSSGFHCQMSAMETPVQKRELGDRTLLAGKHKANWVYWVISKWVDFAMSTYYRETFVTGLENLPTDRGCIVAANHWNMAVDIGALIQSCPRKVHFWTKAELFMGPPGVKRFMQAMGCLPVNRNSRSGKKESNEDLFEATIETLLKGGVIAIFPEGTSHHTSHLTELKDGAAWAALQFAAAINETTAVAPVVPVGITYEPNKHHWRTFVHVRYGQPVDVASFVAEFKEEPRAAVKKLTAKLQTSLESVTINAPSWHTLELASKARSIVLGREAATRDVKVINSILKLLDGSDPIATTAHAKLKSYSEHLKMLQVTDEDVETMATPHVPSLVCECLYHLFVSALAMVAIFPSFMVHLPSLLVVGLLSSRETFEESKAQVQIFAAHAVVPSTYAAWYYFCRKRFGVNGWASAIWVYLTLVGLGVLYLRLEDIRREAFTRLARSWRLLRVCAKGKGTRQLRILTERRVEVRESFLRLLKDGL</sequence>
<dbReference type="AlphaFoldDB" id="A0A0L0H6S1"/>
<keyword evidence="3" id="KW-0012">Acyltransferase</keyword>
<feature type="transmembrane region" description="Helical" evidence="1">
    <location>
        <begin position="386"/>
        <end position="405"/>
    </location>
</feature>
<dbReference type="GO" id="GO:0016287">
    <property type="term" value="F:glycerone-phosphate O-acyltransferase activity"/>
    <property type="evidence" value="ECO:0007669"/>
    <property type="project" value="TreeGrafter"/>
</dbReference>
<dbReference type="SUPFAM" id="SSF69593">
    <property type="entry name" value="Glycerol-3-phosphate (1)-acyltransferase"/>
    <property type="match status" value="1"/>
</dbReference>
<dbReference type="RefSeq" id="XP_016604473.1">
    <property type="nucleotide sequence ID" value="XM_016756179.1"/>
</dbReference>
<dbReference type="GeneID" id="27691206"/>
<feature type="transmembrane region" description="Helical" evidence="1">
    <location>
        <begin position="343"/>
        <end position="374"/>
    </location>
</feature>
<dbReference type="SMART" id="SM00563">
    <property type="entry name" value="PlsC"/>
    <property type="match status" value="1"/>
</dbReference>
<keyword evidence="4" id="KW-1185">Reference proteome</keyword>
<dbReference type="GO" id="GO:0008654">
    <property type="term" value="P:phospholipid biosynthetic process"/>
    <property type="evidence" value="ECO:0007669"/>
    <property type="project" value="TreeGrafter"/>
</dbReference>
<dbReference type="EMBL" id="KQ257468">
    <property type="protein sequence ID" value="KNC96433.1"/>
    <property type="molecule type" value="Genomic_DNA"/>
</dbReference>
<dbReference type="InterPro" id="IPR052744">
    <property type="entry name" value="GPAT/DAPAT"/>
</dbReference>
<dbReference type="eggNOG" id="ENOG502QY9M">
    <property type="taxonomic scope" value="Eukaryota"/>
</dbReference>